<keyword evidence="7" id="KW-0812">Transmembrane</keyword>
<evidence type="ECO:0000313" key="10">
    <source>
        <dbReference type="Proteomes" id="UP001304300"/>
    </source>
</evidence>
<feature type="transmembrane region" description="Helical" evidence="7">
    <location>
        <begin position="88"/>
        <end position="109"/>
    </location>
</feature>
<sequence length="470" mass="53637">MPTATKARKRKPIRESVTTINDDGSRLFLHPADVSGRFTLWRRLSAALLIGIYVLLPWIPINGYPAVFLDVMNRRFHLFGLTFAAQDLWLAFFFITGVGFSLYVVTALFGRLWCGWACPQTVFLEHVYRRVERWIEGDHMKRRKLDAHEWDTEKIIKRVTKHGIFIFISLLIAHIFLAYFISIPQLYSWMTSSPTEHWSVFLFVFIASAIIYFNFSWFREQLCLVICPYGRLQSALIDDDSIVIGYDEKRGEPRGPAKQEGIGDCIDCMRCVQVCPTGIDIRQGLQIECIGCSNCIDACDTIMDKLERPRGLVRYDSLNGLAGKRKRILRPRLFLYGALMLLGATAMTLSAMQLRSASMNVVRMTGAPYFITEESLRNQYLVRVINKENSPQSFTVQVVADDQSFTAQGFDEPLIVEPMGEEVRPLVISVSRDGYNGKFPVAINLMNDTDELIISREAEFLGPDPKRLKP</sequence>
<evidence type="ECO:0000256" key="4">
    <source>
        <dbReference type="ARBA" id="ARBA00022982"/>
    </source>
</evidence>
<keyword evidence="6" id="KW-0411">Iron-sulfur</keyword>
<dbReference type="PROSITE" id="PS51379">
    <property type="entry name" value="4FE4S_FER_2"/>
    <property type="match status" value="1"/>
</dbReference>
<dbReference type="InterPro" id="IPR014116">
    <property type="entry name" value="Cyt_c_oxidase_cbb3_FixG"/>
</dbReference>
<gene>
    <name evidence="9" type="primary">ccoG</name>
    <name evidence="9" type="ORF">RZN69_16470</name>
</gene>
<keyword evidence="7" id="KW-1133">Transmembrane helix</keyword>
<dbReference type="GO" id="GO:0046872">
    <property type="term" value="F:metal ion binding"/>
    <property type="evidence" value="ECO:0007669"/>
    <property type="project" value="UniProtKB-KW"/>
</dbReference>
<dbReference type="KEGG" id="puo:RZN69_16470"/>
<dbReference type="Gene3D" id="3.30.70.20">
    <property type="match status" value="1"/>
</dbReference>
<protein>
    <submittedName>
        <fullName evidence="9">Cytochrome c oxidase accessory protein CcoG</fullName>
    </submittedName>
</protein>
<dbReference type="NCBIfam" id="TIGR02745">
    <property type="entry name" value="ccoG_rdxA_fixG"/>
    <property type="match status" value="1"/>
</dbReference>
<dbReference type="InterPro" id="IPR017900">
    <property type="entry name" value="4Fe4S_Fe_S_CS"/>
</dbReference>
<reference evidence="9 10" key="1">
    <citation type="submission" date="2023-10" db="EMBL/GenBank/DDBJ databases">
        <title>Rubellicoccus peritrichatus gen. nov., sp. nov., isolated from an algae of coral reef tank.</title>
        <authorList>
            <person name="Luo J."/>
        </authorList>
    </citation>
    <scope>NUCLEOTIDE SEQUENCE [LARGE SCALE GENOMIC DNA]</scope>
    <source>
        <strain evidence="9 10">CR14</strain>
    </source>
</reference>
<dbReference type="InterPro" id="IPR017896">
    <property type="entry name" value="4Fe4S_Fe-S-bd"/>
</dbReference>
<evidence type="ECO:0000313" key="9">
    <source>
        <dbReference type="EMBL" id="WOO40216.1"/>
    </source>
</evidence>
<feature type="transmembrane region" description="Helical" evidence="7">
    <location>
        <begin position="164"/>
        <end position="186"/>
    </location>
</feature>
<keyword evidence="2" id="KW-0004">4Fe-4S</keyword>
<dbReference type="SUPFAM" id="SSF54862">
    <property type="entry name" value="4Fe-4S ferredoxins"/>
    <property type="match status" value="1"/>
</dbReference>
<dbReference type="PANTHER" id="PTHR30176">
    <property type="entry name" value="FERREDOXIN-TYPE PROTEIN NAPH"/>
    <property type="match status" value="1"/>
</dbReference>
<accession>A0AAQ3QSC3</accession>
<feature type="transmembrane region" description="Helical" evidence="7">
    <location>
        <begin position="46"/>
        <end position="68"/>
    </location>
</feature>
<dbReference type="GO" id="GO:0051539">
    <property type="term" value="F:4 iron, 4 sulfur cluster binding"/>
    <property type="evidence" value="ECO:0007669"/>
    <property type="project" value="UniProtKB-KW"/>
</dbReference>
<evidence type="ECO:0000256" key="7">
    <source>
        <dbReference type="SAM" id="Phobius"/>
    </source>
</evidence>
<feature type="transmembrane region" description="Helical" evidence="7">
    <location>
        <begin position="333"/>
        <end position="354"/>
    </location>
</feature>
<dbReference type="Pfam" id="PF11614">
    <property type="entry name" value="FixG_C"/>
    <property type="match status" value="1"/>
</dbReference>
<dbReference type="RefSeq" id="WP_317832364.1">
    <property type="nucleotide sequence ID" value="NZ_CP136920.1"/>
</dbReference>
<proteinExistence type="predicted"/>
<keyword evidence="10" id="KW-1185">Reference proteome</keyword>
<dbReference type="InterPro" id="IPR032879">
    <property type="entry name" value="FixG_C"/>
</dbReference>
<evidence type="ECO:0000256" key="2">
    <source>
        <dbReference type="ARBA" id="ARBA00022485"/>
    </source>
</evidence>
<keyword evidence="1" id="KW-0813">Transport</keyword>
<evidence type="ECO:0000256" key="3">
    <source>
        <dbReference type="ARBA" id="ARBA00022723"/>
    </source>
</evidence>
<organism evidence="9 10">
    <name type="scientific">Rubellicoccus peritrichatus</name>
    <dbReference type="NCBI Taxonomy" id="3080537"/>
    <lineage>
        <taxon>Bacteria</taxon>
        <taxon>Pseudomonadati</taxon>
        <taxon>Verrucomicrobiota</taxon>
        <taxon>Opitutia</taxon>
        <taxon>Puniceicoccales</taxon>
        <taxon>Cerasicoccaceae</taxon>
        <taxon>Rubellicoccus</taxon>
    </lineage>
</organism>
<dbReference type="AlphaFoldDB" id="A0AAQ3QSC3"/>
<evidence type="ECO:0000256" key="6">
    <source>
        <dbReference type="ARBA" id="ARBA00023014"/>
    </source>
</evidence>
<feature type="domain" description="4Fe-4S ferredoxin-type" evidence="8">
    <location>
        <begin position="255"/>
        <end position="284"/>
    </location>
</feature>
<dbReference type="GO" id="GO:0005886">
    <property type="term" value="C:plasma membrane"/>
    <property type="evidence" value="ECO:0007669"/>
    <property type="project" value="TreeGrafter"/>
</dbReference>
<dbReference type="EMBL" id="CP136920">
    <property type="protein sequence ID" value="WOO40216.1"/>
    <property type="molecule type" value="Genomic_DNA"/>
</dbReference>
<dbReference type="Pfam" id="PF12801">
    <property type="entry name" value="Fer4_5"/>
    <property type="match status" value="1"/>
</dbReference>
<dbReference type="PROSITE" id="PS00198">
    <property type="entry name" value="4FE4S_FER_1"/>
    <property type="match status" value="1"/>
</dbReference>
<keyword evidence="3" id="KW-0479">Metal-binding</keyword>
<dbReference type="PANTHER" id="PTHR30176:SF3">
    <property type="entry name" value="FERREDOXIN-TYPE PROTEIN NAPH"/>
    <property type="match status" value="1"/>
</dbReference>
<dbReference type="Gene3D" id="2.60.40.10">
    <property type="entry name" value="Immunoglobulins"/>
    <property type="match status" value="1"/>
</dbReference>
<evidence type="ECO:0000256" key="1">
    <source>
        <dbReference type="ARBA" id="ARBA00022448"/>
    </source>
</evidence>
<evidence type="ECO:0000256" key="5">
    <source>
        <dbReference type="ARBA" id="ARBA00023004"/>
    </source>
</evidence>
<keyword evidence="7" id="KW-0472">Membrane</keyword>
<dbReference type="InterPro" id="IPR013783">
    <property type="entry name" value="Ig-like_fold"/>
</dbReference>
<name>A0AAQ3QSC3_9BACT</name>
<keyword evidence="5" id="KW-0408">Iron</keyword>
<dbReference type="InterPro" id="IPR051684">
    <property type="entry name" value="Electron_Trans/Redox"/>
</dbReference>
<dbReference type="Pfam" id="PF13746">
    <property type="entry name" value="Fer4_18"/>
    <property type="match status" value="1"/>
</dbReference>
<dbReference type="Proteomes" id="UP001304300">
    <property type="component" value="Chromosome"/>
</dbReference>
<feature type="transmembrane region" description="Helical" evidence="7">
    <location>
        <begin position="198"/>
        <end position="215"/>
    </location>
</feature>
<evidence type="ECO:0000259" key="8">
    <source>
        <dbReference type="PROSITE" id="PS51379"/>
    </source>
</evidence>
<keyword evidence="4" id="KW-0249">Electron transport</keyword>